<evidence type="ECO:0000313" key="2">
    <source>
        <dbReference type="EMBL" id="XBT83043.1"/>
    </source>
</evidence>
<accession>A0AAU7R3H3</accession>
<dbReference type="EMBL" id="CP157974">
    <property type="protein sequence ID" value="XBT83043.1"/>
    <property type="molecule type" value="Genomic_DNA"/>
</dbReference>
<evidence type="ECO:0000256" key="1">
    <source>
        <dbReference type="SAM" id="MobiDB-lite"/>
    </source>
</evidence>
<feature type="region of interest" description="Disordered" evidence="1">
    <location>
        <begin position="62"/>
        <end position="81"/>
    </location>
</feature>
<dbReference type="AlphaFoldDB" id="A0AAU7R3H3"/>
<feature type="compositionally biased region" description="Basic and acidic residues" evidence="1">
    <location>
        <begin position="70"/>
        <end position="81"/>
    </location>
</feature>
<reference evidence="2" key="1">
    <citation type="submission" date="2024-06" db="EMBL/GenBank/DDBJ databases">
        <title>Micromonospora sp. strain HUAS YX12 genome sequences.</title>
        <authorList>
            <person name="Mo P."/>
        </authorList>
    </citation>
    <scope>NUCLEOTIDE SEQUENCE</scope>
    <source>
        <strain evidence="2">HUAS YX12</strain>
    </source>
</reference>
<name>A0AAU7R3H3_9ACTN</name>
<proteinExistence type="predicted"/>
<gene>
    <name evidence="2" type="ORF">ABIH81_06035</name>
</gene>
<organism evidence="2">
    <name type="scientific">Micromonospora sp. HUAS YX12</name>
    <dbReference type="NCBI Taxonomy" id="3156396"/>
    <lineage>
        <taxon>Bacteria</taxon>
        <taxon>Bacillati</taxon>
        <taxon>Actinomycetota</taxon>
        <taxon>Actinomycetes</taxon>
        <taxon>Micromonosporales</taxon>
        <taxon>Micromonosporaceae</taxon>
        <taxon>Micromonospora</taxon>
    </lineage>
</organism>
<protein>
    <submittedName>
        <fullName evidence="2">Uncharacterized protein</fullName>
    </submittedName>
</protein>
<sequence>MRQPAHAVKCKPCAEKGRRLRIQQIREGWHLADEPAVRPDKPDGDALALVRARAHLEFEREAVQYQPVTPDERRPGPADVR</sequence>
<dbReference type="RefSeq" id="WP_349879405.1">
    <property type="nucleotide sequence ID" value="NZ_CP157974.1"/>
</dbReference>